<dbReference type="OrthoDB" id="8842at2157"/>
<feature type="domain" description="Large ribosomal subunit protein uL11 N-terminal" evidence="8">
    <location>
        <begin position="8"/>
        <end position="59"/>
    </location>
</feature>
<evidence type="ECO:0000256" key="3">
    <source>
        <dbReference type="ARBA" id="ARBA00023274"/>
    </source>
</evidence>
<dbReference type="InterPro" id="IPR020783">
    <property type="entry name" value="Ribosomal_uL11_C"/>
</dbReference>
<dbReference type="Gene3D" id="3.30.1550.10">
    <property type="entry name" value="Ribosomal protein L11/L12, N-terminal domain"/>
    <property type="match status" value="1"/>
</dbReference>
<protein>
    <recommendedName>
        <fullName evidence="4">Large ribosomal subunit protein uL11</fullName>
    </recommendedName>
</protein>
<dbReference type="GO" id="GO:0003735">
    <property type="term" value="F:structural constituent of ribosome"/>
    <property type="evidence" value="ECO:0007669"/>
    <property type="project" value="InterPro"/>
</dbReference>
<accession>A0A5Q0UG88</accession>
<proteinExistence type="inferred from homology"/>
<reference evidence="10" key="1">
    <citation type="submission" date="2019-05" db="EMBL/GenBank/DDBJ databases">
        <title>Candidatus Nanohalobium constans, a novel model system to study the DPANN nano-sized archaea: genomic and physiological characterization of a nanoarchaeon co-cultured with its chitinotrophic host.</title>
        <authorList>
            <person name="La Cono V."/>
            <person name="Arcadi E."/>
            <person name="Crisafi F."/>
            <person name="Denaro R."/>
            <person name="La Spada G."/>
            <person name="Messina E."/>
            <person name="Smedile F."/>
            <person name="Toshchakov S.V."/>
            <person name="Shevchenko M.A."/>
            <person name="Golyshin P.N."/>
            <person name="Golyshina O.V."/>
            <person name="Ferrer M."/>
            <person name="Rohde M."/>
            <person name="Mushegian A."/>
            <person name="Sorokin D.Y."/>
            <person name="Giuliano L."/>
            <person name="Yakimov M.M."/>
        </authorList>
    </citation>
    <scope>NUCLEOTIDE SEQUENCE [LARGE SCALE GENOMIC DNA]</scope>
    <source>
        <strain evidence="10">LC1Nh</strain>
    </source>
</reference>
<name>A0A5Q0UG88_9ARCH</name>
<dbReference type="Pfam" id="PF00298">
    <property type="entry name" value="Ribosomal_L11"/>
    <property type="match status" value="1"/>
</dbReference>
<dbReference type="SUPFAM" id="SSF46906">
    <property type="entry name" value="Ribosomal protein L11, C-terminal domain"/>
    <property type="match status" value="1"/>
</dbReference>
<gene>
    <name evidence="9" type="primary">rpl11p</name>
    <name evidence="4" type="synonym">rpl11</name>
    <name evidence="9" type="ORF">LC1Nh_0101</name>
</gene>
<feature type="domain" description="Large ribosomal subunit protein uL11 C-terminal" evidence="7">
    <location>
        <begin position="71"/>
        <end position="138"/>
    </location>
</feature>
<dbReference type="InterPro" id="IPR000911">
    <property type="entry name" value="Ribosomal_uL11"/>
</dbReference>
<dbReference type="SMART" id="SM00649">
    <property type="entry name" value="RL11"/>
    <property type="match status" value="1"/>
</dbReference>
<evidence type="ECO:0000259" key="8">
    <source>
        <dbReference type="Pfam" id="PF03946"/>
    </source>
</evidence>
<evidence type="ECO:0000256" key="6">
    <source>
        <dbReference type="SAM" id="MobiDB-lite"/>
    </source>
</evidence>
<dbReference type="AlphaFoldDB" id="A0A5Q0UG88"/>
<dbReference type="InterPro" id="IPR036769">
    <property type="entry name" value="Ribosomal_uL11_C_sf"/>
</dbReference>
<dbReference type="CDD" id="cd00349">
    <property type="entry name" value="Ribosomal_L11"/>
    <property type="match status" value="1"/>
</dbReference>
<evidence type="ECO:0000256" key="4">
    <source>
        <dbReference type="HAMAP-Rule" id="MF_00736"/>
    </source>
</evidence>
<dbReference type="GO" id="GO:0070180">
    <property type="term" value="F:large ribosomal subunit rRNA binding"/>
    <property type="evidence" value="ECO:0007669"/>
    <property type="project" value="UniProtKB-UniRule"/>
</dbReference>
<organism evidence="9 10">
    <name type="scientific">Candidatus Nanohalobium constans</name>
    <dbReference type="NCBI Taxonomy" id="2565781"/>
    <lineage>
        <taxon>Archaea</taxon>
        <taxon>Candidatus Nanohalarchaeota</taxon>
        <taxon>Candidatus Nanohalobia</taxon>
        <taxon>Candidatus Nanohalobiales</taxon>
        <taxon>Candidatus Nanohalobiaceae</taxon>
        <taxon>Candidatus Nanohalobium</taxon>
    </lineage>
</organism>
<dbReference type="InterPro" id="IPR036796">
    <property type="entry name" value="Ribosomal_uL11_N_sf"/>
</dbReference>
<sequence length="165" mass="17163">MGDKTTISTLVEGGSASAGPPLGPELGPLPADVGEVVSAINDKTKDFDGMEVPVDVEVDEETGDFEIEVGTPPVAQLIFDELGIDGGSGEPNLDKVADMDFSTACKIARMKSSDLLAMDLRGAVKEVIGSANSAGITVDGKDAYEVGKEIDEGKYDDQLKNEEGI</sequence>
<comment type="function">
    <text evidence="4">Forms part of the ribosomal stalk which helps the ribosome interact with GTP-bound translation factors.</text>
</comment>
<dbReference type="GO" id="GO:0015934">
    <property type="term" value="C:large ribosomal subunit"/>
    <property type="evidence" value="ECO:0007669"/>
    <property type="project" value="TreeGrafter"/>
</dbReference>
<dbReference type="PANTHER" id="PTHR11661">
    <property type="entry name" value="60S RIBOSOMAL PROTEIN L12"/>
    <property type="match status" value="1"/>
</dbReference>
<comment type="similarity">
    <text evidence="1 4 5">Belongs to the universal ribosomal protein uL11 family.</text>
</comment>
<dbReference type="EMBL" id="CP040089">
    <property type="protein sequence ID" value="QGA80009.1"/>
    <property type="molecule type" value="Genomic_DNA"/>
</dbReference>
<keyword evidence="2 4" id="KW-0689">Ribosomal protein</keyword>
<keyword evidence="3 4" id="KW-0687">Ribonucleoprotein</keyword>
<dbReference type="PANTHER" id="PTHR11661:SF1">
    <property type="entry name" value="LARGE RIBOSOMAL SUBUNIT PROTEIN UL11M"/>
    <property type="match status" value="1"/>
</dbReference>
<dbReference type="GO" id="GO:0006412">
    <property type="term" value="P:translation"/>
    <property type="evidence" value="ECO:0007669"/>
    <property type="project" value="UniProtKB-UniRule"/>
</dbReference>
<keyword evidence="4" id="KW-0699">rRNA-binding</keyword>
<dbReference type="KEGG" id="ncon:LC1Nh_0101"/>
<feature type="compositionally biased region" description="Low complexity" evidence="6">
    <location>
        <begin position="13"/>
        <end position="30"/>
    </location>
</feature>
<evidence type="ECO:0000256" key="1">
    <source>
        <dbReference type="ARBA" id="ARBA00010537"/>
    </source>
</evidence>
<dbReference type="InterPro" id="IPR020784">
    <property type="entry name" value="Ribosomal_uL11_N"/>
</dbReference>
<feature type="region of interest" description="Disordered" evidence="6">
    <location>
        <begin position="1"/>
        <end position="30"/>
    </location>
</feature>
<evidence type="ECO:0000256" key="2">
    <source>
        <dbReference type="ARBA" id="ARBA00022980"/>
    </source>
</evidence>
<evidence type="ECO:0000256" key="5">
    <source>
        <dbReference type="RuleBase" id="RU003978"/>
    </source>
</evidence>
<dbReference type="Proteomes" id="UP000377803">
    <property type="component" value="Chromosome"/>
</dbReference>
<evidence type="ECO:0000259" key="7">
    <source>
        <dbReference type="Pfam" id="PF00298"/>
    </source>
</evidence>
<evidence type="ECO:0000313" key="10">
    <source>
        <dbReference type="Proteomes" id="UP000377803"/>
    </source>
</evidence>
<evidence type="ECO:0000313" key="9">
    <source>
        <dbReference type="EMBL" id="QGA80009.1"/>
    </source>
</evidence>
<dbReference type="NCBIfam" id="NF002232">
    <property type="entry name" value="PRK01143.1"/>
    <property type="match status" value="1"/>
</dbReference>
<comment type="subunit">
    <text evidence="4">Part of the ribosomal stalk of the 50S ribosomal subunit. Interacts with L10 and the large rRNA to form the base of the stalk. L10 forms an elongated spine to which L12 dimers bind in a sequential fashion forming a multimeric L10(L12)X complex.</text>
</comment>
<dbReference type="Pfam" id="PF03946">
    <property type="entry name" value="Ribosomal_L11_N"/>
    <property type="match status" value="1"/>
</dbReference>
<dbReference type="RefSeq" id="WP_153549746.1">
    <property type="nucleotide sequence ID" value="NZ_CP040089.1"/>
</dbReference>
<dbReference type="GeneID" id="42364481"/>
<dbReference type="HAMAP" id="MF_00736">
    <property type="entry name" value="Ribosomal_uL11"/>
    <property type="match status" value="1"/>
</dbReference>
<keyword evidence="10" id="KW-1185">Reference proteome</keyword>
<dbReference type="Gene3D" id="1.10.10.250">
    <property type="entry name" value="Ribosomal protein L11, C-terminal domain"/>
    <property type="match status" value="1"/>
</dbReference>
<keyword evidence="4" id="KW-0694">RNA-binding</keyword>
<dbReference type="SUPFAM" id="SSF54747">
    <property type="entry name" value="Ribosomal L11/L12e N-terminal domain"/>
    <property type="match status" value="1"/>
</dbReference>